<dbReference type="STRING" id="41047.A0A397G4M5"/>
<dbReference type="SUPFAM" id="SSF56112">
    <property type="entry name" value="Protein kinase-like (PK-like)"/>
    <property type="match status" value="1"/>
</dbReference>
<feature type="region of interest" description="Disordered" evidence="1">
    <location>
        <begin position="15"/>
        <end position="106"/>
    </location>
</feature>
<dbReference type="RefSeq" id="XP_026609494.1">
    <property type="nucleotide sequence ID" value="XM_026753724.1"/>
</dbReference>
<evidence type="ECO:0000313" key="3">
    <source>
        <dbReference type="EMBL" id="RHZ43100.1"/>
    </source>
</evidence>
<accession>A0A397G4M5</accession>
<evidence type="ECO:0000259" key="2">
    <source>
        <dbReference type="PROSITE" id="PS50011"/>
    </source>
</evidence>
<proteinExistence type="predicted"/>
<protein>
    <recommendedName>
        <fullName evidence="2">Protein kinase domain-containing protein</fullName>
    </recommendedName>
</protein>
<evidence type="ECO:0000313" key="4">
    <source>
        <dbReference type="Proteomes" id="UP000215305"/>
    </source>
</evidence>
<dbReference type="GeneID" id="38122079"/>
<dbReference type="VEuPathDB" id="FungiDB:CDV56_100105"/>
<feature type="domain" description="Protein kinase" evidence="2">
    <location>
        <begin position="116"/>
        <end position="157"/>
    </location>
</feature>
<feature type="compositionally biased region" description="Low complexity" evidence="1">
    <location>
        <begin position="65"/>
        <end position="77"/>
    </location>
</feature>
<dbReference type="OrthoDB" id="1738954at2759"/>
<dbReference type="Gene3D" id="3.30.200.20">
    <property type="entry name" value="Phosphorylase Kinase, domain 1"/>
    <property type="match status" value="1"/>
</dbReference>
<organism evidence="3 4">
    <name type="scientific">Aspergillus thermomutatus</name>
    <name type="common">Neosartorya pseudofischeri</name>
    <dbReference type="NCBI Taxonomy" id="41047"/>
    <lineage>
        <taxon>Eukaryota</taxon>
        <taxon>Fungi</taxon>
        <taxon>Dikarya</taxon>
        <taxon>Ascomycota</taxon>
        <taxon>Pezizomycotina</taxon>
        <taxon>Eurotiomycetes</taxon>
        <taxon>Eurotiomycetidae</taxon>
        <taxon>Eurotiales</taxon>
        <taxon>Aspergillaceae</taxon>
        <taxon>Aspergillus</taxon>
        <taxon>Aspergillus subgen. Fumigati</taxon>
    </lineage>
</organism>
<dbReference type="InterPro" id="IPR000719">
    <property type="entry name" value="Prot_kinase_dom"/>
</dbReference>
<evidence type="ECO:0000256" key="1">
    <source>
        <dbReference type="SAM" id="MobiDB-lite"/>
    </source>
</evidence>
<gene>
    <name evidence="3" type="ORF">CDV56_100105</name>
</gene>
<dbReference type="GO" id="GO:0005524">
    <property type="term" value="F:ATP binding"/>
    <property type="evidence" value="ECO:0007669"/>
    <property type="project" value="InterPro"/>
</dbReference>
<dbReference type="AlphaFoldDB" id="A0A397G4M5"/>
<comment type="caution">
    <text evidence="3">The sequence shown here is derived from an EMBL/GenBank/DDBJ whole genome shotgun (WGS) entry which is preliminary data.</text>
</comment>
<dbReference type="GO" id="GO:0004672">
    <property type="term" value="F:protein kinase activity"/>
    <property type="evidence" value="ECO:0007669"/>
    <property type="project" value="InterPro"/>
</dbReference>
<feature type="compositionally biased region" description="Basic and acidic residues" evidence="1">
    <location>
        <begin position="81"/>
        <end position="103"/>
    </location>
</feature>
<dbReference type="InterPro" id="IPR011009">
    <property type="entry name" value="Kinase-like_dom_sf"/>
</dbReference>
<sequence length="157" mass="17678">MSTIQNLKNFIRHGKQARLVTPHAEPTTDVSPVHAEQQRQPQGSYPPAAGNLDAIDSKMGHAHTHQQQSQPPQSPQSQHHKSPETKQARAAEIEQIVAEERSSRTKMPKYPGLERYILLEKMGDGAFSNVYRAKDTTGEYDEVAIKVVRKFEMNSHQ</sequence>
<name>A0A397G4M5_ASPTH</name>
<reference evidence="3" key="1">
    <citation type="submission" date="2018-08" db="EMBL/GenBank/DDBJ databases">
        <title>Draft genome sequence of azole-resistant Aspergillus thermomutatus (Neosartorya pseudofischeri) strain HMR AF 39, isolated from a human nasal aspirate.</title>
        <authorList>
            <person name="Parent-Michaud M."/>
            <person name="Dufresne P.J."/>
            <person name="Fournier E."/>
            <person name="Martineau C."/>
            <person name="Moreira S."/>
            <person name="Perkins V."/>
            <person name="De Repentigny L."/>
            <person name="Dufresne S.F."/>
        </authorList>
    </citation>
    <scope>NUCLEOTIDE SEQUENCE [LARGE SCALE GENOMIC DNA]</scope>
    <source>
        <strain evidence="3">HMR AF 39</strain>
    </source>
</reference>
<dbReference type="PROSITE" id="PS50011">
    <property type="entry name" value="PROTEIN_KINASE_DOM"/>
    <property type="match status" value="1"/>
</dbReference>
<keyword evidence="4" id="KW-1185">Reference proteome</keyword>
<dbReference type="EMBL" id="NKHU02000523">
    <property type="protein sequence ID" value="RHZ43100.1"/>
    <property type="molecule type" value="Genomic_DNA"/>
</dbReference>
<dbReference type="Proteomes" id="UP000215305">
    <property type="component" value="Unassembled WGS sequence"/>
</dbReference>
<feature type="non-terminal residue" evidence="3">
    <location>
        <position position="157"/>
    </location>
</feature>